<evidence type="ECO:0000256" key="3">
    <source>
        <dbReference type="ARBA" id="ARBA00022842"/>
    </source>
</evidence>
<evidence type="ECO:0000313" key="5">
    <source>
        <dbReference type="EMBL" id="CAF5141444.1"/>
    </source>
</evidence>
<dbReference type="GO" id="GO:0050265">
    <property type="term" value="F:RNA uridylyltransferase activity"/>
    <property type="evidence" value="ECO:0007669"/>
    <property type="project" value="TreeGrafter"/>
</dbReference>
<dbReference type="PANTHER" id="PTHR12271">
    <property type="entry name" value="POLY A POLYMERASE CID PAP -RELATED"/>
    <property type="match status" value="1"/>
</dbReference>
<keyword evidence="1" id="KW-0808">Transferase</keyword>
<reference evidence="6" key="1">
    <citation type="submission" date="2021-02" db="EMBL/GenBank/DDBJ databases">
        <authorList>
            <person name="Nowell W R."/>
        </authorList>
    </citation>
    <scope>NUCLEOTIDE SEQUENCE</scope>
</reference>
<dbReference type="PANTHER" id="PTHR12271:SF66">
    <property type="entry name" value="TERMINAL URIDYLYLTRANSFERASE TAILOR"/>
    <property type="match status" value="1"/>
</dbReference>
<dbReference type="Proteomes" id="UP000681720">
    <property type="component" value="Unassembled WGS sequence"/>
</dbReference>
<organism evidence="6 7">
    <name type="scientific">Rotaria magnacalcarata</name>
    <dbReference type="NCBI Taxonomy" id="392030"/>
    <lineage>
        <taxon>Eukaryota</taxon>
        <taxon>Metazoa</taxon>
        <taxon>Spiralia</taxon>
        <taxon>Gnathifera</taxon>
        <taxon>Rotifera</taxon>
        <taxon>Eurotatoria</taxon>
        <taxon>Bdelloidea</taxon>
        <taxon>Philodinida</taxon>
        <taxon>Philodinidae</taxon>
        <taxon>Rotaria</taxon>
    </lineage>
</organism>
<feature type="domain" description="PAP-associated" evidence="4">
    <location>
        <begin position="82"/>
        <end position="133"/>
    </location>
</feature>
<dbReference type="SUPFAM" id="SSF81631">
    <property type="entry name" value="PAP/OAS1 substrate-binding domain"/>
    <property type="match status" value="1"/>
</dbReference>
<keyword evidence="2" id="KW-0479">Metal-binding</keyword>
<dbReference type="GO" id="GO:0046872">
    <property type="term" value="F:metal ion binding"/>
    <property type="evidence" value="ECO:0007669"/>
    <property type="project" value="UniProtKB-KW"/>
</dbReference>
<name>A0A8S3J5T4_9BILA</name>
<dbReference type="AlphaFoldDB" id="A0A8S3J5T4"/>
<keyword evidence="3" id="KW-0460">Magnesium</keyword>
<evidence type="ECO:0000259" key="4">
    <source>
        <dbReference type="Pfam" id="PF03828"/>
    </source>
</evidence>
<proteinExistence type="predicted"/>
<sequence>QCNICDASRGTLSSYAYTIMVIHFLQQIQPPVIPVLQQLNDDSSDNVSRVRKCGNWNVYFYDNLKNLNQIWDGYGLNKLSSGELWVEFLCYYTERFNYGTNIVTIRQVEPLLRSEKGWFHPTIAIEDPFILTHDLTEKLSLRS</sequence>
<comment type="caution">
    <text evidence="6">The sequence shown here is derived from an EMBL/GenBank/DDBJ whole genome shotgun (WGS) entry which is preliminary data.</text>
</comment>
<gene>
    <name evidence="5" type="ORF">BYL167_LOCUS70245</name>
    <name evidence="6" type="ORF">GIL414_LOCUS80636</name>
</gene>
<accession>A0A8S3J5T4</accession>
<dbReference type="GO" id="GO:0031123">
    <property type="term" value="P:RNA 3'-end processing"/>
    <property type="evidence" value="ECO:0007669"/>
    <property type="project" value="TreeGrafter"/>
</dbReference>
<dbReference type="Gene3D" id="1.10.1410.10">
    <property type="match status" value="1"/>
</dbReference>
<dbReference type="EMBL" id="CAJOBJ010355357">
    <property type="protein sequence ID" value="CAF5213430.1"/>
    <property type="molecule type" value="Genomic_DNA"/>
</dbReference>
<dbReference type="InterPro" id="IPR002058">
    <property type="entry name" value="PAP_assoc"/>
</dbReference>
<dbReference type="Pfam" id="PF03828">
    <property type="entry name" value="PAP_assoc"/>
    <property type="match status" value="1"/>
</dbReference>
<evidence type="ECO:0000256" key="1">
    <source>
        <dbReference type="ARBA" id="ARBA00022679"/>
    </source>
</evidence>
<dbReference type="Proteomes" id="UP000681967">
    <property type="component" value="Unassembled WGS sequence"/>
</dbReference>
<evidence type="ECO:0000256" key="2">
    <source>
        <dbReference type="ARBA" id="ARBA00022723"/>
    </source>
</evidence>
<evidence type="ECO:0000313" key="7">
    <source>
        <dbReference type="Proteomes" id="UP000681720"/>
    </source>
</evidence>
<protein>
    <recommendedName>
        <fullName evidence="4">PAP-associated domain-containing protein</fullName>
    </recommendedName>
</protein>
<evidence type="ECO:0000313" key="6">
    <source>
        <dbReference type="EMBL" id="CAF5213430.1"/>
    </source>
</evidence>
<dbReference type="EMBL" id="CAJOBH010252327">
    <property type="protein sequence ID" value="CAF5141444.1"/>
    <property type="molecule type" value="Genomic_DNA"/>
</dbReference>
<feature type="non-terminal residue" evidence="6">
    <location>
        <position position="1"/>
    </location>
</feature>